<comment type="caution">
    <text evidence="1">The sequence shown here is derived from an EMBL/GenBank/DDBJ whole genome shotgun (WGS) entry which is preliminary data.</text>
</comment>
<evidence type="ECO:0000313" key="2">
    <source>
        <dbReference type="Proteomes" id="UP001159427"/>
    </source>
</evidence>
<dbReference type="EMBL" id="CALNXI010001221">
    <property type="protein sequence ID" value="CAH3160750.1"/>
    <property type="molecule type" value="Genomic_DNA"/>
</dbReference>
<organism evidence="1 2">
    <name type="scientific">Porites evermanni</name>
    <dbReference type="NCBI Taxonomy" id="104178"/>
    <lineage>
        <taxon>Eukaryota</taxon>
        <taxon>Metazoa</taxon>
        <taxon>Cnidaria</taxon>
        <taxon>Anthozoa</taxon>
        <taxon>Hexacorallia</taxon>
        <taxon>Scleractinia</taxon>
        <taxon>Fungiina</taxon>
        <taxon>Poritidae</taxon>
        <taxon>Porites</taxon>
    </lineage>
</organism>
<proteinExistence type="predicted"/>
<feature type="non-terminal residue" evidence="1">
    <location>
        <position position="1"/>
    </location>
</feature>
<sequence length="150" mass="17087">LFAKCERCQQESMGEISSSSEMQSIATTEMANSVITLLRGAGLLDNLTEIAEKRRIEDEHVLTEKLEMVKAMHSKKAITVLWREIEPNLARKSRLSTFLAQANLIPRVFLFSNMAAAGEKTLTYSNLRRLPIGAFHMWTLIGLHLQKQRW</sequence>
<dbReference type="Proteomes" id="UP001159427">
    <property type="component" value="Unassembled WGS sequence"/>
</dbReference>
<protein>
    <submittedName>
        <fullName evidence="1">Uncharacterized protein</fullName>
    </submittedName>
</protein>
<accession>A0ABN8QB79</accession>
<gene>
    <name evidence="1" type="ORF">PEVE_00003696</name>
</gene>
<evidence type="ECO:0000313" key="1">
    <source>
        <dbReference type="EMBL" id="CAH3160750.1"/>
    </source>
</evidence>
<reference evidence="1 2" key="1">
    <citation type="submission" date="2022-05" db="EMBL/GenBank/DDBJ databases">
        <authorList>
            <consortium name="Genoscope - CEA"/>
            <person name="William W."/>
        </authorList>
    </citation>
    <scope>NUCLEOTIDE SEQUENCE [LARGE SCALE GENOMIC DNA]</scope>
</reference>
<name>A0ABN8QB79_9CNID</name>
<keyword evidence="2" id="KW-1185">Reference proteome</keyword>